<sequence length="309" mass="33902">MTTESLRRTPAELGLPDAPVEARPADPAVHHVRAKLDREIRALLAHEPGTRSGADPEDLHQMRVALRRMRSVLKLSGKLVGDGAEPVRAELGWLGQSLGEVRDYDVLIGHLREVIADFEVRDQAPGRRLVSVFVSERANAKRRLTRALSSARYSTLLREVSLLTRASAEVADEPHDLITGLAKPHRKLAKAVRALPADPPDDDLHALRIHGKKLRYAAELAQTSAKKKQAAKIKTLLKATKDFQTVLGDHQDAVLAAERLRTVLESADGPMGFVAGRIAERELARRAAARAVWRDSWAAVDTAARALHA</sequence>
<dbReference type="PROSITE" id="PS51708">
    <property type="entry name" value="CHAD"/>
    <property type="match status" value="1"/>
</dbReference>
<feature type="domain" description="CHAD" evidence="2">
    <location>
        <begin position="25"/>
        <end position="298"/>
    </location>
</feature>
<dbReference type="OrthoDB" id="9777271at2"/>
<reference evidence="4" key="1">
    <citation type="submission" date="2016-10" db="EMBL/GenBank/DDBJ databases">
        <authorList>
            <person name="Varghese N."/>
            <person name="Submissions S."/>
        </authorList>
    </citation>
    <scope>NUCLEOTIDE SEQUENCE [LARGE SCALE GENOMIC DNA]</scope>
    <source>
        <strain evidence="4">DSM 44544</strain>
    </source>
</reference>
<name>A0A1H4IJB9_9PSEU</name>
<accession>A0A1H4IJB9</accession>
<dbReference type="PANTHER" id="PTHR39339">
    <property type="entry name" value="SLR1444 PROTEIN"/>
    <property type="match status" value="1"/>
</dbReference>
<gene>
    <name evidence="3" type="ORF">SAMN04489727_0734</name>
</gene>
<dbReference type="Gene3D" id="1.40.20.10">
    <property type="entry name" value="CHAD domain"/>
    <property type="match status" value="1"/>
</dbReference>
<dbReference type="PANTHER" id="PTHR39339:SF1">
    <property type="entry name" value="CHAD DOMAIN-CONTAINING PROTEIN"/>
    <property type="match status" value="1"/>
</dbReference>
<dbReference type="SMART" id="SM00880">
    <property type="entry name" value="CHAD"/>
    <property type="match status" value="1"/>
</dbReference>
<evidence type="ECO:0000313" key="4">
    <source>
        <dbReference type="Proteomes" id="UP000199622"/>
    </source>
</evidence>
<proteinExistence type="predicted"/>
<keyword evidence="4" id="KW-1185">Reference proteome</keyword>
<evidence type="ECO:0000313" key="3">
    <source>
        <dbReference type="EMBL" id="SEB33352.1"/>
    </source>
</evidence>
<dbReference type="Pfam" id="PF05235">
    <property type="entry name" value="CHAD"/>
    <property type="match status" value="1"/>
</dbReference>
<dbReference type="STRING" id="208445.SAMN04489727_0734"/>
<dbReference type="RefSeq" id="WP_091304413.1">
    <property type="nucleotide sequence ID" value="NZ_FNSO01000002.1"/>
</dbReference>
<protein>
    <submittedName>
        <fullName evidence="3">CHAD domain-containing protein</fullName>
    </submittedName>
</protein>
<dbReference type="EMBL" id="FNSO01000002">
    <property type="protein sequence ID" value="SEB33352.1"/>
    <property type="molecule type" value="Genomic_DNA"/>
</dbReference>
<dbReference type="AlphaFoldDB" id="A0A1H4IJB9"/>
<evidence type="ECO:0000256" key="1">
    <source>
        <dbReference type="SAM" id="MobiDB-lite"/>
    </source>
</evidence>
<feature type="compositionally biased region" description="Basic and acidic residues" evidence="1">
    <location>
        <begin position="1"/>
        <end position="10"/>
    </location>
</feature>
<dbReference type="InterPro" id="IPR038186">
    <property type="entry name" value="CHAD_dom_sf"/>
</dbReference>
<dbReference type="InterPro" id="IPR007899">
    <property type="entry name" value="CHAD_dom"/>
</dbReference>
<evidence type="ECO:0000259" key="2">
    <source>
        <dbReference type="PROSITE" id="PS51708"/>
    </source>
</evidence>
<feature type="region of interest" description="Disordered" evidence="1">
    <location>
        <begin position="1"/>
        <end position="23"/>
    </location>
</feature>
<organism evidence="3 4">
    <name type="scientific">Amycolatopsis tolypomycina</name>
    <dbReference type="NCBI Taxonomy" id="208445"/>
    <lineage>
        <taxon>Bacteria</taxon>
        <taxon>Bacillati</taxon>
        <taxon>Actinomycetota</taxon>
        <taxon>Actinomycetes</taxon>
        <taxon>Pseudonocardiales</taxon>
        <taxon>Pseudonocardiaceae</taxon>
        <taxon>Amycolatopsis</taxon>
    </lineage>
</organism>
<dbReference type="Proteomes" id="UP000199622">
    <property type="component" value="Unassembled WGS sequence"/>
</dbReference>